<keyword evidence="6 7" id="KW-0961">Cell wall biogenesis/degradation</keyword>
<dbReference type="Gene3D" id="3.30.160.60">
    <property type="entry name" value="Classic Zinc Finger"/>
    <property type="match status" value="1"/>
</dbReference>
<dbReference type="Proteomes" id="UP000189177">
    <property type="component" value="Unassembled WGS sequence"/>
</dbReference>
<evidence type="ECO:0000256" key="7">
    <source>
        <dbReference type="HAMAP-Rule" id="MF_02065"/>
    </source>
</evidence>
<dbReference type="CDD" id="cd08010">
    <property type="entry name" value="MltG_like"/>
    <property type="match status" value="1"/>
</dbReference>
<keyword evidence="9" id="KW-1185">Reference proteome</keyword>
<evidence type="ECO:0000256" key="1">
    <source>
        <dbReference type="ARBA" id="ARBA00022475"/>
    </source>
</evidence>
<comment type="catalytic activity">
    <reaction evidence="7">
        <text>a peptidoglycan chain = a peptidoglycan chain with N-acetyl-1,6-anhydromuramyl-[peptide] at the reducing end + a peptidoglycan chain with N-acetylglucosamine at the non-reducing end.</text>
        <dbReference type="EC" id="4.2.2.29"/>
    </reaction>
</comment>
<keyword evidence="5 7" id="KW-0456">Lyase</keyword>
<protein>
    <recommendedName>
        <fullName evidence="7">Endolytic murein transglycosylase</fullName>
        <ecNumber evidence="7">4.2.2.29</ecNumber>
    </recommendedName>
    <alternativeName>
        <fullName evidence="7">Peptidoglycan lytic transglycosylase</fullName>
    </alternativeName>
    <alternativeName>
        <fullName evidence="7">Peptidoglycan polymerization terminase</fullName>
    </alternativeName>
</protein>
<evidence type="ECO:0000256" key="4">
    <source>
        <dbReference type="ARBA" id="ARBA00023136"/>
    </source>
</evidence>
<dbReference type="GO" id="GO:0008932">
    <property type="term" value="F:lytic endotransglycosylase activity"/>
    <property type="evidence" value="ECO:0007669"/>
    <property type="project" value="UniProtKB-UniRule"/>
</dbReference>
<sequence>MKRIRKIMALAGVLTLLAVAAGALWLADWYRAQLERPLALEEPQRFELQPGTGLRSLSREFERRGWVESARVVEVYARRQGVAGRLQAGEYAVDAGMTPADLVQAMARGDVVRHRLTLPEGWTVRQALAAVRRHDELDPPAESVGVHNLPDVLGLDDIEHPEGWFLPDTYFFGSGTDSLDVLRRAHEAMRATLDAAWAGRSEDLPLEEPYELLILASIVERETGRGDERDRVAAVFVNRLREGMRLQTDPTLLYVQETGVQRLTGAELERDHPYNTYTRAGLPPTPIALPGRAAIEAAARPADTREFFFVSRNDGSHHFSETYREHREAVIRYQLDGDASRYGRRGR</sequence>
<dbReference type="EMBL" id="MUZR01000008">
    <property type="protein sequence ID" value="OOC10936.1"/>
    <property type="molecule type" value="Genomic_DNA"/>
</dbReference>
<accession>A0A1V3A0U3</accession>
<comment type="function">
    <text evidence="7">Functions as a peptidoglycan terminase that cleaves nascent peptidoglycan strands endolytically to terminate their elongation.</text>
</comment>
<keyword evidence="1 7" id="KW-1003">Cell membrane</keyword>
<keyword evidence="2 7" id="KW-0812">Transmembrane</keyword>
<evidence type="ECO:0000313" key="9">
    <source>
        <dbReference type="Proteomes" id="UP000189177"/>
    </source>
</evidence>
<dbReference type="NCBIfam" id="TIGR00247">
    <property type="entry name" value="endolytic transglycosylase MltG"/>
    <property type="match status" value="1"/>
</dbReference>
<dbReference type="PANTHER" id="PTHR30518:SF2">
    <property type="entry name" value="ENDOLYTIC MUREIN TRANSGLYCOSYLASE"/>
    <property type="match status" value="1"/>
</dbReference>
<proteinExistence type="inferred from homology"/>
<gene>
    <name evidence="7" type="primary">mltG</name>
    <name evidence="8" type="ORF">B1A74_03690</name>
</gene>
<feature type="site" description="Important for catalytic activity" evidence="7">
    <location>
        <position position="222"/>
    </location>
</feature>
<dbReference type="Pfam" id="PF02618">
    <property type="entry name" value="YceG"/>
    <property type="match status" value="1"/>
</dbReference>
<keyword evidence="4 7" id="KW-0472">Membrane</keyword>
<comment type="caution">
    <text evidence="8">The sequence shown here is derived from an EMBL/GenBank/DDBJ whole genome shotgun (WGS) entry which is preliminary data.</text>
</comment>
<evidence type="ECO:0000313" key="8">
    <source>
        <dbReference type="EMBL" id="OOC10936.1"/>
    </source>
</evidence>
<reference evidence="8 9" key="1">
    <citation type="submission" date="2017-02" db="EMBL/GenBank/DDBJ databases">
        <title>Genomic diversity within the haloalkaliphilic genus Thioalkalivibrio.</title>
        <authorList>
            <person name="Ahn A.-C."/>
            <person name="Meier-Kolthoff J."/>
            <person name="Overmars L."/>
            <person name="Richter M."/>
            <person name="Woyke T."/>
            <person name="Sorokin D.Y."/>
            <person name="Muyzer G."/>
        </authorList>
    </citation>
    <scope>NUCLEOTIDE SEQUENCE [LARGE SCALE GENOMIC DNA]</scope>
    <source>
        <strain evidence="8 9">HL17</strain>
    </source>
</reference>
<dbReference type="AlphaFoldDB" id="A0A1V3A0U3"/>
<evidence type="ECO:0000256" key="2">
    <source>
        <dbReference type="ARBA" id="ARBA00022692"/>
    </source>
</evidence>
<evidence type="ECO:0000256" key="3">
    <source>
        <dbReference type="ARBA" id="ARBA00022989"/>
    </source>
</evidence>
<keyword evidence="3 7" id="KW-1133">Transmembrane helix</keyword>
<dbReference type="GO" id="GO:0009252">
    <property type="term" value="P:peptidoglycan biosynthetic process"/>
    <property type="evidence" value="ECO:0007669"/>
    <property type="project" value="UniProtKB-UniRule"/>
</dbReference>
<evidence type="ECO:0000256" key="5">
    <source>
        <dbReference type="ARBA" id="ARBA00023239"/>
    </source>
</evidence>
<dbReference type="PANTHER" id="PTHR30518">
    <property type="entry name" value="ENDOLYTIC MUREIN TRANSGLYCOSYLASE"/>
    <property type="match status" value="1"/>
</dbReference>
<name>A0A1V3A0U3_9GAMM</name>
<dbReference type="InterPro" id="IPR003770">
    <property type="entry name" value="MLTG-like"/>
</dbReference>
<dbReference type="GO" id="GO:0071555">
    <property type="term" value="P:cell wall organization"/>
    <property type="evidence" value="ECO:0007669"/>
    <property type="project" value="UniProtKB-KW"/>
</dbReference>
<dbReference type="EC" id="4.2.2.29" evidence="7"/>
<organism evidence="8 9">
    <name type="scientific">Thioalkalivibrio halophilus</name>
    <dbReference type="NCBI Taxonomy" id="252474"/>
    <lineage>
        <taxon>Bacteria</taxon>
        <taxon>Pseudomonadati</taxon>
        <taxon>Pseudomonadota</taxon>
        <taxon>Gammaproteobacteria</taxon>
        <taxon>Chromatiales</taxon>
        <taxon>Ectothiorhodospiraceae</taxon>
        <taxon>Thioalkalivibrio</taxon>
    </lineage>
</organism>
<evidence type="ECO:0000256" key="6">
    <source>
        <dbReference type="ARBA" id="ARBA00023316"/>
    </source>
</evidence>
<dbReference type="RefSeq" id="WP_077243793.1">
    <property type="nucleotide sequence ID" value="NZ_MUZR01000008.1"/>
</dbReference>
<dbReference type="OrthoDB" id="9814591at2"/>
<dbReference type="GO" id="GO:0005886">
    <property type="term" value="C:plasma membrane"/>
    <property type="evidence" value="ECO:0007669"/>
    <property type="project" value="UniProtKB-UniRule"/>
</dbReference>
<comment type="similarity">
    <text evidence="7">Belongs to the transglycosylase MltG family.</text>
</comment>
<dbReference type="STRING" id="252474.B1A74_03690"/>
<keyword evidence="7" id="KW-0997">Cell inner membrane</keyword>
<dbReference type="HAMAP" id="MF_02065">
    <property type="entry name" value="MltG"/>
    <property type="match status" value="1"/>
</dbReference>
<dbReference type="Gene3D" id="3.30.1490.480">
    <property type="entry name" value="Endolytic murein transglycosylase"/>
    <property type="match status" value="1"/>
</dbReference>